<dbReference type="OMA" id="GLMFFTR"/>
<proteinExistence type="inferred from homology"/>
<dbReference type="FunCoup" id="H2YN39">
    <property type="interactions" value="238"/>
</dbReference>
<keyword evidence="5 9" id="KW-0653">Protein transport</keyword>
<dbReference type="PANTHER" id="PTHR23137">
    <property type="entry name" value="VESICLE TRANSPORT PROTEIN-RELATED"/>
    <property type="match status" value="1"/>
</dbReference>
<dbReference type="GO" id="GO:0016020">
    <property type="term" value="C:membrane"/>
    <property type="evidence" value="ECO:0007669"/>
    <property type="project" value="UniProtKB-SubCell"/>
</dbReference>
<evidence type="ECO:0000256" key="4">
    <source>
        <dbReference type="ARBA" id="ARBA00022692"/>
    </source>
</evidence>
<dbReference type="GO" id="GO:0015031">
    <property type="term" value="P:protein transport"/>
    <property type="evidence" value="ECO:0007669"/>
    <property type="project" value="UniProtKB-KW"/>
</dbReference>
<reference evidence="11" key="3">
    <citation type="submission" date="2025-09" db="UniProtKB">
        <authorList>
            <consortium name="Ensembl"/>
        </authorList>
    </citation>
    <scope>IDENTIFICATION</scope>
</reference>
<sequence length="212" mass="23193">MSMLKNFVAEQNAKKGSSVASESESSKASLLSWVPQSVSIPIPQLFNKENEPTDSNWFSEAKKDPMCPALSKKQRLIGFAGCLVGGIFCFSLSSMYIPVLLLRARKFALLYSLGSLFLINSFSFLWGPWNHMKHLMTKERLPFTIAYFGSLFGTLYFSMGMKSSTLTIVAAVVQVIALLWVGGGGGYIPGGQTGLMFISRLFTSAVSKTVSK</sequence>
<keyword evidence="12" id="KW-1185">Reference proteome</keyword>
<feature type="transmembrane region" description="Helical" evidence="9">
    <location>
        <begin position="141"/>
        <end position="159"/>
    </location>
</feature>
<evidence type="ECO:0000256" key="10">
    <source>
        <dbReference type="SAM" id="MobiDB-lite"/>
    </source>
</evidence>
<organism evidence="11 12">
    <name type="scientific">Ciona savignyi</name>
    <name type="common">Pacific transparent sea squirt</name>
    <dbReference type="NCBI Taxonomy" id="51511"/>
    <lineage>
        <taxon>Eukaryota</taxon>
        <taxon>Metazoa</taxon>
        <taxon>Chordata</taxon>
        <taxon>Tunicata</taxon>
        <taxon>Ascidiacea</taxon>
        <taxon>Phlebobranchia</taxon>
        <taxon>Cionidae</taxon>
        <taxon>Ciona</taxon>
    </lineage>
</organism>
<comment type="function">
    <text evidence="1 9">May be involved in fusion of retrograde transport vesicles derived from an endocytic compartment with the Golgi complex.</text>
</comment>
<feature type="transmembrane region" description="Helical" evidence="9">
    <location>
        <begin position="165"/>
        <end position="188"/>
    </location>
</feature>
<feature type="transmembrane region" description="Helical" evidence="9">
    <location>
        <begin position="76"/>
        <end position="97"/>
    </location>
</feature>
<comment type="subcellular location">
    <subcellularLocation>
        <location evidence="2 9">Membrane</location>
        <topology evidence="2 9">Multi-pass membrane protein</topology>
    </subcellularLocation>
</comment>
<dbReference type="InParanoid" id="H2YN39"/>
<reference evidence="12" key="1">
    <citation type="submission" date="2003-08" db="EMBL/GenBank/DDBJ databases">
        <authorList>
            <person name="Birren B."/>
            <person name="Nusbaum C."/>
            <person name="Abebe A."/>
            <person name="Abouelleil A."/>
            <person name="Adekoya E."/>
            <person name="Ait-zahra M."/>
            <person name="Allen N."/>
            <person name="Allen T."/>
            <person name="An P."/>
            <person name="Anderson M."/>
            <person name="Anderson S."/>
            <person name="Arachchi H."/>
            <person name="Armbruster J."/>
            <person name="Bachantsang P."/>
            <person name="Baldwin J."/>
            <person name="Barry A."/>
            <person name="Bayul T."/>
            <person name="Blitshsteyn B."/>
            <person name="Bloom T."/>
            <person name="Blye J."/>
            <person name="Boguslavskiy L."/>
            <person name="Borowsky M."/>
            <person name="Boukhgalter B."/>
            <person name="Brunache A."/>
            <person name="Butler J."/>
            <person name="Calixte N."/>
            <person name="Calvo S."/>
            <person name="Camarata J."/>
            <person name="Campo K."/>
            <person name="Chang J."/>
            <person name="Cheshatsang Y."/>
            <person name="Citroen M."/>
            <person name="Collymore A."/>
            <person name="Considine T."/>
            <person name="Cook A."/>
            <person name="Cooke P."/>
            <person name="Corum B."/>
            <person name="Cuomo C."/>
            <person name="David R."/>
            <person name="Dawoe T."/>
            <person name="Degray S."/>
            <person name="Dodge S."/>
            <person name="Dooley K."/>
            <person name="Dorje P."/>
            <person name="Dorjee K."/>
            <person name="Dorris L."/>
            <person name="Duffey N."/>
            <person name="Dupes A."/>
            <person name="Elkins T."/>
            <person name="Engels R."/>
            <person name="Erickson J."/>
            <person name="Farina A."/>
            <person name="Faro S."/>
            <person name="Ferreira P."/>
            <person name="Fischer H."/>
            <person name="Fitzgerald M."/>
            <person name="Foley K."/>
            <person name="Gage D."/>
            <person name="Galagan J."/>
            <person name="Gearin G."/>
            <person name="Gnerre S."/>
            <person name="Gnirke A."/>
            <person name="Goyette A."/>
            <person name="Graham J."/>
            <person name="Grandbois E."/>
            <person name="Gyaltsen K."/>
            <person name="Hafez N."/>
            <person name="Hagopian D."/>
            <person name="Hagos B."/>
            <person name="Hall J."/>
            <person name="Hatcher B."/>
            <person name="Heller A."/>
            <person name="Higgins H."/>
            <person name="Honan T."/>
            <person name="Horn A."/>
            <person name="Houde N."/>
            <person name="Hughes L."/>
            <person name="Hulme W."/>
            <person name="Husby E."/>
            <person name="Iliev I."/>
            <person name="Jaffe D."/>
            <person name="Jones C."/>
            <person name="Kamal M."/>
            <person name="Kamat A."/>
            <person name="Kamvysselis M."/>
            <person name="Karlsson E."/>
            <person name="Kells C."/>
            <person name="Kieu A."/>
            <person name="Kisner P."/>
            <person name="Kodira C."/>
            <person name="Kulbokas E."/>
            <person name="Labutti K."/>
            <person name="Lama D."/>
            <person name="Landers T."/>
            <person name="Leger J."/>
            <person name="Levine S."/>
            <person name="Lewis D."/>
            <person name="Lewis T."/>
            <person name="Lindblad-toh K."/>
            <person name="Liu X."/>
            <person name="Lokyitsang T."/>
            <person name="Lokyitsang Y."/>
            <person name="Lucien O."/>
            <person name="Lui A."/>
            <person name="Ma L.J."/>
            <person name="Mabbitt R."/>
            <person name="Macdonald J."/>
            <person name="Maclean C."/>
            <person name="Major J."/>
            <person name="Manning J."/>
            <person name="Marabella R."/>
            <person name="Maru K."/>
            <person name="Matthews C."/>
            <person name="Mauceli E."/>
            <person name="Mccarthy M."/>
            <person name="Mcdonough S."/>
            <person name="Mcghee T."/>
            <person name="Meldrim J."/>
            <person name="Meneus L."/>
            <person name="Mesirov J."/>
            <person name="Mihalev A."/>
            <person name="Mihova T."/>
            <person name="Mikkelsen T."/>
            <person name="Mlenga V."/>
            <person name="Moru K."/>
            <person name="Mozes J."/>
            <person name="Mulrain L."/>
            <person name="Munson G."/>
            <person name="Naylor J."/>
            <person name="Newes C."/>
            <person name="Nguyen C."/>
            <person name="Nguyen N."/>
            <person name="Nguyen T."/>
            <person name="Nicol R."/>
            <person name="Nielsen C."/>
            <person name="Nizzari M."/>
            <person name="Norbu C."/>
            <person name="Norbu N."/>
            <person name="O'donnell P."/>
            <person name="Okoawo O."/>
            <person name="O'leary S."/>
            <person name="Omotosho B."/>
            <person name="O'neill K."/>
            <person name="Osman S."/>
            <person name="Parker S."/>
            <person name="Perrin D."/>
            <person name="Phunkhang P."/>
            <person name="Piqani B."/>
            <person name="Purcell S."/>
            <person name="Rachupka T."/>
            <person name="Ramasamy U."/>
            <person name="Rameau R."/>
            <person name="Ray V."/>
            <person name="Raymond C."/>
            <person name="Retta R."/>
            <person name="Richardson S."/>
            <person name="Rise C."/>
            <person name="Rodriguez J."/>
            <person name="Rogers J."/>
            <person name="Rogov P."/>
            <person name="Rutman M."/>
            <person name="Schupbach R."/>
            <person name="Seaman C."/>
            <person name="Settipalli S."/>
            <person name="Sharpe T."/>
            <person name="Sheridan J."/>
            <person name="Sherpa N."/>
            <person name="Shi J."/>
            <person name="Smirnov S."/>
            <person name="Smith C."/>
            <person name="Sougnez C."/>
            <person name="Spencer B."/>
            <person name="Stalker J."/>
            <person name="Stange-thomann N."/>
            <person name="Stavropoulos S."/>
            <person name="Stetson K."/>
            <person name="Stone C."/>
            <person name="Stone S."/>
            <person name="Stubbs M."/>
            <person name="Talamas J."/>
            <person name="Tchuinga P."/>
            <person name="Tenzing P."/>
            <person name="Tesfaye S."/>
            <person name="Theodore J."/>
            <person name="Thoulutsang Y."/>
            <person name="Topham K."/>
            <person name="Towey S."/>
            <person name="Tsamla T."/>
            <person name="Tsomo N."/>
            <person name="Vallee D."/>
            <person name="Vassiliev H."/>
            <person name="Venkataraman V."/>
            <person name="Vinson J."/>
            <person name="Vo A."/>
            <person name="Wade C."/>
            <person name="Wang S."/>
            <person name="Wangchuk T."/>
            <person name="Wangdi T."/>
            <person name="Whittaker C."/>
            <person name="Wilkinson J."/>
            <person name="Wu Y."/>
            <person name="Wyman D."/>
            <person name="Yadav S."/>
            <person name="Yang S."/>
            <person name="Yang X."/>
            <person name="Yeager S."/>
            <person name="Yee E."/>
            <person name="Young G."/>
            <person name="Zainoun J."/>
            <person name="Zembeck L."/>
            <person name="Zimmer A."/>
            <person name="Zody M."/>
            <person name="Lander E."/>
        </authorList>
    </citation>
    <scope>NUCLEOTIDE SEQUENCE [LARGE SCALE GENOMIC DNA]</scope>
</reference>
<accession>H2YN39</accession>
<feature type="compositionally biased region" description="Low complexity" evidence="10">
    <location>
        <begin position="14"/>
        <end position="28"/>
    </location>
</feature>
<dbReference type="InterPro" id="IPR011691">
    <property type="entry name" value="Vesicle_transpt_SFT2"/>
</dbReference>
<keyword evidence="3 9" id="KW-0813">Transport</keyword>
<dbReference type="Pfam" id="PF04178">
    <property type="entry name" value="Got1"/>
    <property type="match status" value="1"/>
</dbReference>
<dbReference type="GO" id="GO:0005737">
    <property type="term" value="C:cytoplasm"/>
    <property type="evidence" value="ECO:0007669"/>
    <property type="project" value="UniProtKB-ARBA"/>
</dbReference>
<dbReference type="AlphaFoldDB" id="H2YN39"/>
<evidence type="ECO:0000256" key="8">
    <source>
        <dbReference type="ARBA" id="ARBA00025800"/>
    </source>
</evidence>
<comment type="similarity">
    <text evidence="8 9">Belongs to the SFT2 family.</text>
</comment>
<evidence type="ECO:0000256" key="2">
    <source>
        <dbReference type="ARBA" id="ARBA00004141"/>
    </source>
</evidence>
<evidence type="ECO:0000256" key="6">
    <source>
        <dbReference type="ARBA" id="ARBA00022989"/>
    </source>
</evidence>
<evidence type="ECO:0000256" key="3">
    <source>
        <dbReference type="ARBA" id="ARBA00022448"/>
    </source>
</evidence>
<keyword evidence="4 9" id="KW-0812">Transmembrane</keyword>
<dbReference type="GO" id="GO:0016192">
    <property type="term" value="P:vesicle-mediated transport"/>
    <property type="evidence" value="ECO:0007669"/>
    <property type="project" value="InterPro"/>
</dbReference>
<protein>
    <recommendedName>
        <fullName evidence="9">Vesicle transport protein</fullName>
    </recommendedName>
</protein>
<evidence type="ECO:0000256" key="5">
    <source>
        <dbReference type="ARBA" id="ARBA00022927"/>
    </source>
</evidence>
<dbReference type="PANTHER" id="PTHR23137:SF36">
    <property type="entry name" value="VESICLE TRANSPORT PROTEIN SFT2C"/>
    <property type="match status" value="1"/>
</dbReference>
<evidence type="ECO:0000313" key="11">
    <source>
        <dbReference type="Ensembl" id="ENSCSAVP00000006741.1"/>
    </source>
</evidence>
<dbReference type="InterPro" id="IPR007305">
    <property type="entry name" value="Vesicle_transpt_Got1/SFT2"/>
</dbReference>
<keyword evidence="6 9" id="KW-1133">Transmembrane helix</keyword>
<dbReference type="GO" id="GO:0012505">
    <property type="term" value="C:endomembrane system"/>
    <property type="evidence" value="ECO:0007669"/>
    <property type="project" value="UniProtKB-ARBA"/>
</dbReference>
<evidence type="ECO:0000256" key="1">
    <source>
        <dbReference type="ARBA" id="ARBA00003566"/>
    </source>
</evidence>
<reference evidence="11" key="2">
    <citation type="submission" date="2025-08" db="UniProtKB">
        <authorList>
            <consortium name="Ensembl"/>
        </authorList>
    </citation>
    <scope>IDENTIFICATION</scope>
</reference>
<dbReference type="GeneTree" id="ENSGT00390000018525"/>
<dbReference type="STRING" id="51511.ENSCSAVP00000006741"/>
<dbReference type="Ensembl" id="ENSCSAVT00000006827.1">
    <property type="protein sequence ID" value="ENSCSAVP00000006741.1"/>
    <property type="gene ID" value="ENSCSAVG00000004036.1"/>
</dbReference>
<dbReference type="Proteomes" id="UP000007875">
    <property type="component" value="Unassembled WGS sequence"/>
</dbReference>
<dbReference type="eggNOG" id="KOG2887">
    <property type="taxonomic scope" value="Eukaryota"/>
</dbReference>
<feature type="transmembrane region" description="Helical" evidence="9">
    <location>
        <begin position="109"/>
        <end position="129"/>
    </location>
</feature>
<evidence type="ECO:0000256" key="9">
    <source>
        <dbReference type="RuleBase" id="RU363111"/>
    </source>
</evidence>
<evidence type="ECO:0000256" key="7">
    <source>
        <dbReference type="ARBA" id="ARBA00023136"/>
    </source>
</evidence>
<evidence type="ECO:0000313" key="12">
    <source>
        <dbReference type="Proteomes" id="UP000007875"/>
    </source>
</evidence>
<name>H2YN39_CIOSA</name>
<dbReference type="HOGENOM" id="CLU_099529_3_1_1"/>
<feature type="region of interest" description="Disordered" evidence="10">
    <location>
        <begin position="1"/>
        <end position="28"/>
    </location>
</feature>
<keyword evidence="7 9" id="KW-0472">Membrane</keyword>